<dbReference type="PANTHER" id="PTHR43194:SF2">
    <property type="entry name" value="PEROXISOMAL MEMBRANE PROTEIN LPX1"/>
    <property type="match status" value="1"/>
</dbReference>
<dbReference type="GO" id="GO:0003824">
    <property type="term" value="F:catalytic activity"/>
    <property type="evidence" value="ECO:0007669"/>
    <property type="project" value="InterPro"/>
</dbReference>
<keyword evidence="3" id="KW-1185">Reference proteome</keyword>
<dbReference type="Pfam" id="PF12697">
    <property type="entry name" value="Abhydrolase_6"/>
    <property type="match status" value="1"/>
</dbReference>
<evidence type="ECO:0000313" key="3">
    <source>
        <dbReference type="Proteomes" id="UP000295560"/>
    </source>
</evidence>
<comment type="caution">
    <text evidence="2">The sequence shown here is derived from an EMBL/GenBank/DDBJ whole genome shotgun (WGS) entry which is preliminary data.</text>
</comment>
<dbReference type="InterPro" id="IPR000073">
    <property type="entry name" value="AB_hydrolase_1"/>
</dbReference>
<dbReference type="PANTHER" id="PTHR43194">
    <property type="entry name" value="HYDROLASE ALPHA/BETA FOLD FAMILY"/>
    <property type="match status" value="1"/>
</dbReference>
<protein>
    <submittedName>
        <fullName evidence="2">Pimeloyl-ACP methyl ester carboxylesterase</fullName>
    </submittedName>
</protein>
<feature type="domain" description="AB hydrolase-1" evidence="1">
    <location>
        <begin position="22"/>
        <end position="258"/>
    </location>
</feature>
<reference evidence="2 3" key="1">
    <citation type="submission" date="2019-03" db="EMBL/GenBank/DDBJ databases">
        <title>Sequencing the genomes of 1000 actinobacteria strains.</title>
        <authorList>
            <person name="Klenk H.-P."/>
        </authorList>
    </citation>
    <scope>NUCLEOTIDE SEQUENCE [LARGE SCALE GENOMIC DNA]</scope>
    <source>
        <strain evidence="2 3">DSM 44969</strain>
    </source>
</reference>
<dbReference type="Proteomes" id="UP000295560">
    <property type="component" value="Unassembled WGS sequence"/>
</dbReference>
<gene>
    <name evidence="2" type="ORF">EV378_1590</name>
</gene>
<dbReference type="InterPro" id="IPR050228">
    <property type="entry name" value="Carboxylesterase_BioH"/>
</dbReference>
<evidence type="ECO:0000313" key="2">
    <source>
        <dbReference type="EMBL" id="TCK25768.1"/>
    </source>
</evidence>
<dbReference type="PRINTS" id="PR00412">
    <property type="entry name" value="EPOXHYDRLASE"/>
</dbReference>
<name>A0A4R1HU39_PSEEN</name>
<dbReference type="OrthoDB" id="3210844at2"/>
<dbReference type="InterPro" id="IPR000639">
    <property type="entry name" value="Epox_hydrolase-like"/>
</dbReference>
<dbReference type="EMBL" id="SMFZ01000001">
    <property type="protein sequence ID" value="TCK25768.1"/>
    <property type="molecule type" value="Genomic_DNA"/>
</dbReference>
<evidence type="ECO:0000259" key="1">
    <source>
        <dbReference type="Pfam" id="PF12697"/>
    </source>
</evidence>
<dbReference type="PRINTS" id="PR00111">
    <property type="entry name" value="ABHYDROLASE"/>
</dbReference>
<dbReference type="SUPFAM" id="SSF53474">
    <property type="entry name" value="alpha/beta-Hydrolases"/>
    <property type="match status" value="1"/>
</dbReference>
<accession>A0A4R1HU39</accession>
<sequence>MEHRVTPSGVHVDDSGGTGPALVLVHGGFCDATHWRHQVGPLSAGGRRVVTLDLPGHGRSARPDSFAVGAMASAVLDVVHRSGAGGCVLVGHSYGSRIVLDAAVRDPAAVGGVVVVDGSRAGTRSDDGAVLAALRDKGADRFVTDLFEDMFVAESDPHVRSEILGALPESDEQKVAGIMSAIVEWDRDELDGVLARLTAPVLAIQSTSYGPDNRRRSLRSDSDRTPYLDLLEATLPAVSVQVVPGIGHFTMLEAPELVTSALAAFTSGI</sequence>
<dbReference type="AlphaFoldDB" id="A0A4R1HU39"/>
<dbReference type="InterPro" id="IPR029058">
    <property type="entry name" value="AB_hydrolase_fold"/>
</dbReference>
<organism evidence="2 3">
    <name type="scientific">Pseudonocardia endophytica</name>
    <dbReference type="NCBI Taxonomy" id="401976"/>
    <lineage>
        <taxon>Bacteria</taxon>
        <taxon>Bacillati</taxon>
        <taxon>Actinomycetota</taxon>
        <taxon>Actinomycetes</taxon>
        <taxon>Pseudonocardiales</taxon>
        <taxon>Pseudonocardiaceae</taxon>
        <taxon>Pseudonocardia</taxon>
    </lineage>
</organism>
<proteinExistence type="predicted"/>
<dbReference type="Gene3D" id="3.40.50.1820">
    <property type="entry name" value="alpha/beta hydrolase"/>
    <property type="match status" value="1"/>
</dbReference>